<dbReference type="InterPro" id="IPR006059">
    <property type="entry name" value="SBP"/>
</dbReference>
<feature type="chain" id="PRO_5038979325" evidence="2">
    <location>
        <begin position="22"/>
        <end position="475"/>
    </location>
</feature>
<feature type="region of interest" description="Disordered" evidence="1">
    <location>
        <begin position="26"/>
        <end position="51"/>
    </location>
</feature>
<dbReference type="AlphaFoldDB" id="A0A0K8J4C4"/>
<dbReference type="KEGG" id="hsd:SD1D_0602"/>
<dbReference type="InterPro" id="IPR050490">
    <property type="entry name" value="Bact_solute-bd_prot1"/>
</dbReference>
<dbReference type="PANTHER" id="PTHR43649:SF32">
    <property type="entry name" value="SUGAR BINDING SECRETED PROTEIN"/>
    <property type="match status" value="1"/>
</dbReference>
<keyword evidence="2" id="KW-0732">Signal</keyword>
<accession>A0A0K8J4C4</accession>
<protein>
    <submittedName>
        <fullName evidence="3">Putative secreted protein</fullName>
    </submittedName>
</protein>
<evidence type="ECO:0000313" key="4">
    <source>
        <dbReference type="Proteomes" id="UP000196053"/>
    </source>
</evidence>
<proteinExistence type="predicted"/>
<keyword evidence="4" id="KW-1185">Reference proteome</keyword>
<evidence type="ECO:0000256" key="1">
    <source>
        <dbReference type="SAM" id="MobiDB-lite"/>
    </source>
</evidence>
<dbReference type="Gene3D" id="3.40.190.10">
    <property type="entry name" value="Periplasmic binding protein-like II"/>
    <property type="match status" value="1"/>
</dbReference>
<reference evidence="4" key="1">
    <citation type="submission" date="2015-09" db="EMBL/GenBank/DDBJ databases">
        <authorList>
            <person name="Wibberg D."/>
        </authorList>
    </citation>
    <scope>NUCLEOTIDE SEQUENCE [LARGE SCALE GENOMIC DNA]</scope>
    <source>
        <strain evidence="4">SD1D</strain>
    </source>
</reference>
<gene>
    <name evidence="3" type="ORF">SD1D_0602</name>
</gene>
<organism evidence="3 4">
    <name type="scientific">Herbinix luporum</name>
    <dbReference type="NCBI Taxonomy" id="1679721"/>
    <lineage>
        <taxon>Bacteria</taxon>
        <taxon>Bacillati</taxon>
        <taxon>Bacillota</taxon>
        <taxon>Clostridia</taxon>
        <taxon>Lachnospirales</taxon>
        <taxon>Lachnospiraceae</taxon>
        <taxon>Herbinix</taxon>
    </lineage>
</organism>
<dbReference type="EMBL" id="LN879430">
    <property type="protein sequence ID" value="CUH92153.1"/>
    <property type="molecule type" value="Genomic_DNA"/>
</dbReference>
<dbReference type="PANTHER" id="PTHR43649">
    <property type="entry name" value="ARABINOSE-BINDING PROTEIN-RELATED"/>
    <property type="match status" value="1"/>
</dbReference>
<dbReference type="PROSITE" id="PS51257">
    <property type="entry name" value="PROKAR_LIPOPROTEIN"/>
    <property type="match status" value="1"/>
</dbReference>
<evidence type="ECO:0000313" key="3">
    <source>
        <dbReference type="EMBL" id="CUH92153.1"/>
    </source>
</evidence>
<dbReference type="RefSeq" id="WP_058257547.1">
    <property type="nucleotide sequence ID" value="NZ_DUPS01000055.1"/>
</dbReference>
<feature type="compositionally biased region" description="Basic and acidic residues" evidence="1">
    <location>
        <begin position="27"/>
        <end position="36"/>
    </location>
</feature>
<dbReference type="Pfam" id="PF01547">
    <property type="entry name" value="SBP_bac_1"/>
    <property type="match status" value="1"/>
</dbReference>
<sequence length="475" mass="53185">MKAKKVLIFLLVSMLTIFMIACGSKDNSGKKDDSQADKTPTTSGDNTSSEADKTLEGKLVVWTLASDLQQFSEYFMEKNPGVEVETVVIAPADYPTKVQSALLGGETEPDIIVGEPQMLEDMFEAGFFEDLNQAPYNAQDYAHLIVDYVWKVGQDKDGIQRAISYQITPAGFFYRRDIAQKVFNTDDPDEISKLFKDYKTILETAETLKQAGYKIFASDAETNYFSGDSAWVIDGTLNVDQARYDYMDLCVQLYQNDYTAFASQWAAPWYQAMKGPVPLLTAETQWGTDDMNIWDAESFAAATEGKETVEVFAYGLPAWGVLTMRDNVGETAGKWGVAAGPSYGFGGGTFIGISQASKRKELAWEYLKFCTLTEDTMEWWIVKSEGDTVSYIPTLEKHAEDKNEIYGGQQLYKFWLEQAKGIDYSKVTRYDKAIGDAWGAAITAIKTGEKTKEEAINEFYDVVESTFPELKVNRE</sequence>
<dbReference type="Proteomes" id="UP000196053">
    <property type="component" value="Chromosome I"/>
</dbReference>
<dbReference type="OrthoDB" id="55273at2"/>
<feature type="signal peptide" evidence="2">
    <location>
        <begin position="1"/>
        <end position="21"/>
    </location>
</feature>
<dbReference type="SUPFAM" id="SSF53850">
    <property type="entry name" value="Periplasmic binding protein-like II"/>
    <property type="match status" value="1"/>
</dbReference>
<feature type="compositionally biased region" description="Polar residues" evidence="1">
    <location>
        <begin position="37"/>
        <end position="49"/>
    </location>
</feature>
<name>A0A0K8J4C4_9FIRM</name>
<evidence type="ECO:0000256" key="2">
    <source>
        <dbReference type="SAM" id="SignalP"/>
    </source>
</evidence>